<gene>
    <name evidence="1" type="ORF">HPB48_011191</name>
</gene>
<keyword evidence="2" id="KW-1185">Reference proteome</keyword>
<sequence>MIETTQELYRKALLRRMLTAYDASKKYNIDLLGAIHLLIISWKELAPSKAANWFPHAVFSRTLVSDPDNDQRRNEQATQLLLRIPIAE</sequence>
<organism evidence="1 2">
    <name type="scientific">Haemaphysalis longicornis</name>
    <name type="common">Bush tick</name>
    <dbReference type="NCBI Taxonomy" id="44386"/>
    <lineage>
        <taxon>Eukaryota</taxon>
        <taxon>Metazoa</taxon>
        <taxon>Ecdysozoa</taxon>
        <taxon>Arthropoda</taxon>
        <taxon>Chelicerata</taxon>
        <taxon>Arachnida</taxon>
        <taxon>Acari</taxon>
        <taxon>Parasitiformes</taxon>
        <taxon>Ixodida</taxon>
        <taxon>Ixodoidea</taxon>
        <taxon>Ixodidae</taxon>
        <taxon>Haemaphysalinae</taxon>
        <taxon>Haemaphysalis</taxon>
    </lineage>
</organism>
<evidence type="ECO:0000313" key="1">
    <source>
        <dbReference type="EMBL" id="KAH9371143.1"/>
    </source>
</evidence>
<dbReference type="AlphaFoldDB" id="A0A9J6G8B2"/>
<evidence type="ECO:0008006" key="3">
    <source>
        <dbReference type="Google" id="ProtNLM"/>
    </source>
</evidence>
<dbReference type="Proteomes" id="UP000821853">
    <property type="component" value="Chromosome 3"/>
</dbReference>
<dbReference type="EMBL" id="JABSTR010000005">
    <property type="protein sequence ID" value="KAH9371143.1"/>
    <property type="molecule type" value="Genomic_DNA"/>
</dbReference>
<proteinExistence type="predicted"/>
<dbReference type="VEuPathDB" id="VectorBase:HLOH_047981"/>
<comment type="caution">
    <text evidence="1">The sequence shown here is derived from an EMBL/GenBank/DDBJ whole genome shotgun (WGS) entry which is preliminary data.</text>
</comment>
<reference evidence="1 2" key="1">
    <citation type="journal article" date="2020" name="Cell">
        <title>Large-Scale Comparative Analyses of Tick Genomes Elucidate Their Genetic Diversity and Vector Capacities.</title>
        <authorList>
            <consortium name="Tick Genome and Microbiome Consortium (TIGMIC)"/>
            <person name="Jia N."/>
            <person name="Wang J."/>
            <person name="Shi W."/>
            <person name="Du L."/>
            <person name="Sun Y."/>
            <person name="Zhan W."/>
            <person name="Jiang J.F."/>
            <person name="Wang Q."/>
            <person name="Zhang B."/>
            <person name="Ji P."/>
            <person name="Bell-Sakyi L."/>
            <person name="Cui X.M."/>
            <person name="Yuan T.T."/>
            <person name="Jiang B.G."/>
            <person name="Yang W.F."/>
            <person name="Lam T.T."/>
            <person name="Chang Q.C."/>
            <person name="Ding S.J."/>
            <person name="Wang X.J."/>
            <person name="Zhu J.G."/>
            <person name="Ruan X.D."/>
            <person name="Zhao L."/>
            <person name="Wei J.T."/>
            <person name="Ye R.Z."/>
            <person name="Que T.C."/>
            <person name="Du C.H."/>
            <person name="Zhou Y.H."/>
            <person name="Cheng J.X."/>
            <person name="Dai P.F."/>
            <person name="Guo W.B."/>
            <person name="Han X.H."/>
            <person name="Huang E.J."/>
            <person name="Li L.F."/>
            <person name="Wei W."/>
            <person name="Gao Y.C."/>
            <person name="Liu J.Z."/>
            <person name="Shao H.Z."/>
            <person name="Wang X."/>
            <person name="Wang C.C."/>
            <person name="Yang T.C."/>
            <person name="Huo Q.B."/>
            <person name="Li W."/>
            <person name="Chen H.Y."/>
            <person name="Chen S.E."/>
            <person name="Zhou L.G."/>
            <person name="Ni X.B."/>
            <person name="Tian J.H."/>
            <person name="Sheng Y."/>
            <person name="Liu T."/>
            <person name="Pan Y.S."/>
            <person name="Xia L.Y."/>
            <person name="Li J."/>
            <person name="Zhao F."/>
            <person name="Cao W.C."/>
        </authorList>
    </citation>
    <scope>NUCLEOTIDE SEQUENCE [LARGE SCALE GENOMIC DNA]</scope>
    <source>
        <strain evidence="1">HaeL-2018</strain>
    </source>
</reference>
<protein>
    <recommendedName>
        <fullName evidence="3">DDE-1 domain-containing protein</fullName>
    </recommendedName>
</protein>
<accession>A0A9J6G8B2</accession>
<dbReference type="OrthoDB" id="125347at2759"/>
<name>A0A9J6G8B2_HAELO</name>
<evidence type="ECO:0000313" key="2">
    <source>
        <dbReference type="Proteomes" id="UP000821853"/>
    </source>
</evidence>